<evidence type="ECO:0000313" key="4">
    <source>
        <dbReference type="Proteomes" id="UP000253816"/>
    </source>
</evidence>
<sequence>MNLRSVFFGFGSDRPTSSRSSNPGGGGEGPETVEAVAMSVLGPSGGPETEVTVETPLTGGAEERSSVQAGGQEIPPTNSGGGSGNARTPLTCRCGVMACFRRCYDSSTENCLRVVLVVLIAIVIFFLIITMIQQWILLGKITDSLSKQNSKSR</sequence>
<feature type="region of interest" description="Disordered" evidence="1">
    <location>
        <begin position="1"/>
        <end position="85"/>
    </location>
</feature>
<dbReference type="Proteomes" id="UP000253816">
    <property type="component" value="Unassembled WGS sequence"/>
</dbReference>
<keyword evidence="4" id="KW-1185">Reference proteome</keyword>
<name>A0A369K9C1_9BACT</name>
<accession>A0A369K9C1</accession>
<keyword evidence="2" id="KW-0812">Transmembrane</keyword>
<gene>
    <name evidence="3" type="ORF">HAT2_00669</name>
</gene>
<dbReference type="AlphaFoldDB" id="A0A369K9C1"/>
<dbReference type="RefSeq" id="WP_114544592.1">
    <property type="nucleotide sequence ID" value="NZ_QQBG01000026.1"/>
</dbReference>
<keyword evidence="2" id="KW-0472">Membrane</keyword>
<evidence type="ECO:0000256" key="2">
    <source>
        <dbReference type="SAM" id="Phobius"/>
    </source>
</evidence>
<reference evidence="3 4" key="1">
    <citation type="submission" date="2018-07" db="EMBL/GenBank/DDBJ databases">
        <title>Comparative genomics of the Candidatus Parilichlamydiaceae reveals evidence of convergent evolution and genome reduction in the phylum Chlamydiae.</title>
        <authorList>
            <person name="Taylor-Brown A."/>
            <person name="Polkinghorne A."/>
        </authorList>
    </citation>
    <scope>NUCLEOTIDE SEQUENCE [LARGE SCALE GENOMIC DNA]</scope>
    <source>
        <strain evidence="3 4">Hat2</strain>
    </source>
</reference>
<evidence type="ECO:0000313" key="3">
    <source>
        <dbReference type="EMBL" id="RDB31189.1"/>
    </source>
</evidence>
<protein>
    <submittedName>
        <fullName evidence="3">Uncharacterized protein</fullName>
    </submittedName>
</protein>
<evidence type="ECO:0000256" key="1">
    <source>
        <dbReference type="SAM" id="MobiDB-lite"/>
    </source>
</evidence>
<organism evidence="3 4">
    <name type="scientific">Candidatus Similichlamydia laticola</name>
    <dbReference type="NCBI Taxonomy" id="2170265"/>
    <lineage>
        <taxon>Bacteria</taxon>
        <taxon>Pseudomonadati</taxon>
        <taxon>Chlamydiota</taxon>
        <taxon>Chlamydiia</taxon>
        <taxon>Parachlamydiales</taxon>
        <taxon>Candidatus Parilichlamydiaceae</taxon>
        <taxon>Candidatus Similichlamydia</taxon>
    </lineage>
</organism>
<comment type="caution">
    <text evidence="3">The sequence shown here is derived from an EMBL/GenBank/DDBJ whole genome shotgun (WGS) entry which is preliminary data.</text>
</comment>
<feature type="compositionally biased region" description="Low complexity" evidence="1">
    <location>
        <begin position="46"/>
        <end position="60"/>
    </location>
</feature>
<proteinExistence type="predicted"/>
<keyword evidence="2" id="KW-1133">Transmembrane helix</keyword>
<feature type="transmembrane region" description="Helical" evidence="2">
    <location>
        <begin position="111"/>
        <end position="136"/>
    </location>
</feature>
<dbReference type="EMBL" id="QQBG01000026">
    <property type="protein sequence ID" value="RDB31189.1"/>
    <property type="molecule type" value="Genomic_DNA"/>
</dbReference>